<name>A0AAV4C4A7_9GAST</name>
<proteinExistence type="predicted"/>
<accession>A0AAV4C4A7</accession>
<protein>
    <submittedName>
        <fullName evidence="1">Uncharacterized protein</fullName>
    </submittedName>
</protein>
<sequence length="95" mass="9935">MKVCGPALASASQGLPVQVRKANSVPGILFRAACSKVLTNLLYLELTLDMGLMFTKPGSLGPPKCPCLLTHLEGQVSSRSKLHLTISGPALSSSE</sequence>
<comment type="caution">
    <text evidence="1">The sequence shown here is derived from an EMBL/GenBank/DDBJ whole genome shotgun (WGS) entry which is preliminary data.</text>
</comment>
<gene>
    <name evidence="1" type="ORF">PoB_005246400</name>
</gene>
<dbReference type="EMBL" id="BLXT01005778">
    <property type="protein sequence ID" value="GFO25959.1"/>
    <property type="molecule type" value="Genomic_DNA"/>
</dbReference>
<organism evidence="1 2">
    <name type="scientific">Plakobranchus ocellatus</name>
    <dbReference type="NCBI Taxonomy" id="259542"/>
    <lineage>
        <taxon>Eukaryota</taxon>
        <taxon>Metazoa</taxon>
        <taxon>Spiralia</taxon>
        <taxon>Lophotrochozoa</taxon>
        <taxon>Mollusca</taxon>
        <taxon>Gastropoda</taxon>
        <taxon>Heterobranchia</taxon>
        <taxon>Euthyneura</taxon>
        <taxon>Panpulmonata</taxon>
        <taxon>Sacoglossa</taxon>
        <taxon>Placobranchoidea</taxon>
        <taxon>Plakobranchidae</taxon>
        <taxon>Plakobranchus</taxon>
    </lineage>
</organism>
<dbReference type="Proteomes" id="UP000735302">
    <property type="component" value="Unassembled WGS sequence"/>
</dbReference>
<reference evidence="1 2" key="1">
    <citation type="journal article" date="2021" name="Elife">
        <title>Chloroplast acquisition without the gene transfer in kleptoplastic sea slugs, Plakobranchus ocellatus.</title>
        <authorList>
            <person name="Maeda T."/>
            <person name="Takahashi S."/>
            <person name="Yoshida T."/>
            <person name="Shimamura S."/>
            <person name="Takaki Y."/>
            <person name="Nagai Y."/>
            <person name="Toyoda A."/>
            <person name="Suzuki Y."/>
            <person name="Arimoto A."/>
            <person name="Ishii H."/>
            <person name="Satoh N."/>
            <person name="Nishiyama T."/>
            <person name="Hasebe M."/>
            <person name="Maruyama T."/>
            <person name="Minagawa J."/>
            <person name="Obokata J."/>
            <person name="Shigenobu S."/>
        </authorList>
    </citation>
    <scope>NUCLEOTIDE SEQUENCE [LARGE SCALE GENOMIC DNA]</scope>
</reference>
<evidence type="ECO:0000313" key="2">
    <source>
        <dbReference type="Proteomes" id="UP000735302"/>
    </source>
</evidence>
<evidence type="ECO:0000313" key="1">
    <source>
        <dbReference type="EMBL" id="GFO25959.1"/>
    </source>
</evidence>
<keyword evidence="2" id="KW-1185">Reference proteome</keyword>
<dbReference type="AlphaFoldDB" id="A0AAV4C4A7"/>